<keyword evidence="7 11" id="KW-0328">Glycosyltransferase</keyword>
<gene>
    <name evidence="11 12" type="primary">lpxB</name>
    <name evidence="12" type="ORF">GCM10011498_26440</name>
</gene>
<evidence type="ECO:0000256" key="11">
    <source>
        <dbReference type="HAMAP-Rule" id="MF_00392"/>
    </source>
</evidence>
<comment type="catalytic activity">
    <reaction evidence="10 11">
        <text>a lipid X + a UDP-2-N,3-O-bis[(3R)-3-hydroxyacyl]-alpha-D-glucosamine = a lipid A disaccharide + UDP + H(+)</text>
        <dbReference type="Rhea" id="RHEA:67828"/>
        <dbReference type="ChEBI" id="CHEBI:15378"/>
        <dbReference type="ChEBI" id="CHEBI:58223"/>
        <dbReference type="ChEBI" id="CHEBI:137748"/>
        <dbReference type="ChEBI" id="CHEBI:176338"/>
        <dbReference type="ChEBI" id="CHEBI:176343"/>
        <dbReference type="EC" id="2.4.1.182"/>
    </reaction>
</comment>
<evidence type="ECO:0000256" key="6">
    <source>
        <dbReference type="ARBA" id="ARBA00022556"/>
    </source>
</evidence>
<reference evidence="12" key="1">
    <citation type="journal article" date="2014" name="Int. J. Syst. Evol. Microbiol.">
        <title>Complete genome sequence of Corynebacterium casei LMG S-19264T (=DSM 44701T), isolated from a smear-ripened cheese.</title>
        <authorList>
            <consortium name="US DOE Joint Genome Institute (JGI-PGF)"/>
            <person name="Walter F."/>
            <person name="Albersmeier A."/>
            <person name="Kalinowski J."/>
            <person name="Ruckert C."/>
        </authorList>
    </citation>
    <scope>NUCLEOTIDE SEQUENCE</scope>
    <source>
        <strain evidence="12">CGMCC 1.15880</strain>
    </source>
</reference>
<comment type="similarity">
    <text evidence="2 11">Belongs to the LpxB family.</text>
</comment>
<dbReference type="GO" id="GO:0016020">
    <property type="term" value="C:membrane"/>
    <property type="evidence" value="ECO:0007669"/>
    <property type="project" value="GOC"/>
</dbReference>
<proteinExistence type="inferred from homology"/>
<reference evidence="12" key="2">
    <citation type="submission" date="2020-09" db="EMBL/GenBank/DDBJ databases">
        <authorList>
            <person name="Sun Q."/>
            <person name="Zhou Y."/>
        </authorList>
    </citation>
    <scope>NUCLEOTIDE SEQUENCE</scope>
    <source>
        <strain evidence="12">CGMCC 1.15880</strain>
    </source>
</reference>
<evidence type="ECO:0000256" key="10">
    <source>
        <dbReference type="ARBA" id="ARBA00048975"/>
    </source>
</evidence>
<dbReference type="AlphaFoldDB" id="A0A916QYS9"/>
<dbReference type="NCBIfam" id="TIGR00215">
    <property type="entry name" value="lpxB"/>
    <property type="match status" value="1"/>
</dbReference>
<sequence>MKVFILAGEPSGDKLGGALMAGLNSLHPEIDFKGVGGAAMQAEGLDSLFDMDDLSVMGLLEVLPRIPKLLRRIKQTVAAANAFQPDVLITIDSPDFCLRVAEKLKSTRPNLKVVHYVAPSVWAWRPERAAKMARHVDHVLALLPFEPPYMTAAGMSCDFVGHPIVAERQPTGEETAAFAKEQGIDLNKAVVCLLPGSRKGELSRMGPIHGEVARRIAQQVDGVQFILPAAAAVVEQAKTMVQGWDVAPLILDPRGLGVEENEHRKRIVFALSDAALATSGTVALELAAAACPMVVGYKANYLTTRMVKKLAQIDTANLINIVTQTREIPEFLFESCTPDQITPALLALLKDRQVANGQKQACVQTMQALGLGGDDPGIRAARSVLGFLERSV</sequence>
<dbReference type="RefSeq" id="WP_188676106.1">
    <property type="nucleotide sequence ID" value="NZ_BMKA01000003.1"/>
</dbReference>
<evidence type="ECO:0000256" key="1">
    <source>
        <dbReference type="ARBA" id="ARBA00002056"/>
    </source>
</evidence>
<accession>A0A916QYS9</accession>
<evidence type="ECO:0000256" key="8">
    <source>
        <dbReference type="ARBA" id="ARBA00022679"/>
    </source>
</evidence>
<evidence type="ECO:0000256" key="5">
    <source>
        <dbReference type="ARBA" id="ARBA00022516"/>
    </source>
</evidence>
<organism evidence="12 13">
    <name type="scientific">Neptunicoccus cionae</name>
    <dbReference type="NCBI Taxonomy" id="2035344"/>
    <lineage>
        <taxon>Bacteria</taxon>
        <taxon>Pseudomonadati</taxon>
        <taxon>Pseudomonadota</taxon>
        <taxon>Alphaproteobacteria</taxon>
        <taxon>Rhodobacterales</taxon>
        <taxon>Paracoccaceae</taxon>
        <taxon>Neptunicoccus</taxon>
    </lineage>
</organism>
<comment type="function">
    <text evidence="1 11">Condensation of UDP-2,3-diacylglucosamine and 2,3-diacylglucosamine-1-phosphate to form lipid A disaccharide, a precursor of lipid A, a phosphorylated glycolipid that anchors the lipopolysaccharide to the outer membrane of the cell.</text>
</comment>
<evidence type="ECO:0000256" key="4">
    <source>
        <dbReference type="ARBA" id="ARBA00020902"/>
    </source>
</evidence>
<dbReference type="EC" id="2.4.1.182" evidence="3 11"/>
<evidence type="ECO:0000256" key="9">
    <source>
        <dbReference type="ARBA" id="ARBA00023098"/>
    </source>
</evidence>
<dbReference type="SUPFAM" id="SSF53756">
    <property type="entry name" value="UDP-Glycosyltransferase/glycogen phosphorylase"/>
    <property type="match status" value="1"/>
</dbReference>
<dbReference type="HAMAP" id="MF_00392">
    <property type="entry name" value="LpxB"/>
    <property type="match status" value="1"/>
</dbReference>
<evidence type="ECO:0000313" key="12">
    <source>
        <dbReference type="EMBL" id="GGA24161.1"/>
    </source>
</evidence>
<dbReference type="Pfam" id="PF02684">
    <property type="entry name" value="LpxB"/>
    <property type="match status" value="1"/>
</dbReference>
<evidence type="ECO:0000313" key="13">
    <source>
        <dbReference type="Proteomes" id="UP000628017"/>
    </source>
</evidence>
<dbReference type="GO" id="GO:0005543">
    <property type="term" value="F:phospholipid binding"/>
    <property type="evidence" value="ECO:0007669"/>
    <property type="project" value="TreeGrafter"/>
</dbReference>
<comment type="caution">
    <text evidence="12">The sequence shown here is derived from an EMBL/GenBank/DDBJ whole genome shotgun (WGS) entry which is preliminary data.</text>
</comment>
<dbReference type="GO" id="GO:0009245">
    <property type="term" value="P:lipid A biosynthetic process"/>
    <property type="evidence" value="ECO:0007669"/>
    <property type="project" value="UniProtKB-UniRule"/>
</dbReference>
<dbReference type="PANTHER" id="PTHR30372">
    <property type="entry name" value="LIPID-A-DISACCHARIDE SYNTHASE"/>
    <property type="match status" value="1"/>
</dbReference>
<keyword evidence="9 11" id="KW-0443">Lipid metabolism</keyword>
<keyword evidence="8 11" id="KW-0808">Transferase</keyword>
<name>A0A916QYS9_9RHOB</name>
<dbReference type="Proteomes" id="UP000628017">
    <property type="component" value="Unassembled WGS sequence"/>
</dbReference>
<protein>
    <recommendedName>
        <fullName evidence="4 11">Lipid-A-disaccharide synthase</fullName>
        <ecNumber evidence="3 11">2.4.1.182</ecNumber>
    </recommendedName>
</protein>
<evidence type="ECO:0000256" key="7">
    <source>
        <dbReference type="ARBA" id="ARBA00022676"/>
    </source>
</evidence>
<evidence type="ECO:0000256" key="3">
    <source>
        <dbReference type="ARBA" id="ARBA00012687"/>
    </source>
</evidence>
<dbReference type="GO" id="GO:0008915">
    <property type="term" value="F:lipid-A-disaccharide synthase activity"/>
    <property type="evidence" value="ECO:0007669"/>
    <property type="project" value="UniProtKB-UniRule"/>
</dbReference>
<keyword evidence="13" id="KW-1185">Reference proteome</keyword>
<dbReference type="InterPro" id="IPR003835">
    <property type="entry name" value="Glyco_trans_19"/>
</dbReference>
<comment type="pathway">
    <text evidence="11">Bacterial outer membrane biogenesis; LPS lipid A biosynthesis.</text>
</comment>
<dbReference type="EMBL" id="BMKA01000003">
    <property type="protein sequence ID" value="GGA24161.1"/>
    <property type="molecule type" value="Genomic_DNA"/>
</dbReference>
<keyword evidence="6 11" id="KW-0441">Lipid A biosynthesis</keyword>
<dbReference type="PANTHER" id="PTHR30372:SF4">
    <property type="entry name" value="LIPID-A-DISACCHARIDE SYNTHASE, MITOCHONDRIAL-RELATED"/>
    <property type="match status" value="1"/>
</dbReference>
<evidence type="ECO:0000256" key="2">
    <source>
        <dbReference type="ARBA" id="ARBA00007868"/>
    </source>
</evidence>
<keyword evidence="5 11" id="KW-0444">Lipid biosynthesis</keyword>